<dbReference type="Gene3D" id="3.40.50.720">
    <property type="entry name" value="NAD(P)-binding Rossmann-like Domain"/>
    <property type="match status" value="1"/>
</dbReference>
<dbReference type="SUPFAM" id="SSF53756">
    <property type="entry name" value="UDP-Glycosyltransferase/glycogen phosphorylase"/>
    <property type="match status" value="1"/>
</dbReference>
<name>A0A1I3CPT6_SELRU</name>
<dbReference type="OrthoDB" id="1669125at2"/>
<feature type="domain" description="Glycosyl transferase family 1" evidence="1">
    <location>
        <begin position="282"/>
        <end position="432"/>
    </location>
</feature>
<dbReference type="RefSeq" id="WP_075442372.1">
    <property type="nucleotide sequence ID" value="NZ_FOQK01000004.1"/>
</dbReference>
<evidence type="ECO:0000313" key="2">
    <source>
        <dbReference type="EMBL" id="SFH76590.1"/>
    </source>
</evidence>
<dbReference type="PANTHER" id="PTHR12526">
    <property type="entry name" value="GLYCOSYLTRANSFERASE"/>
    <property type="match status" value="1"/>
</dbReference>
<protein>
    <submittedName>
        <fullName evidence="2">Glycosyltransferase involved in cell wall bisynthesis</fullName>
    </submittedName>
</protein>
<accession>A0A1I3CPT6</accession>
<proteinExistence type="predicted"/>
<dbReference type="EMBL" id="FOQK01000004">
    <property type="protein sequence ID" value="SFH76590.1"/>
    <property type="molecule type" value="Genomic_DNA"/>
</dbReference>
<dbReference type="AlphaFoldDB" id="A0A1I3CPT6"/>
<sequence length="467" mass="53656">MQCSKRILIFGTGDYYQRYCKWLNHYQIIALIDNDSHKQGTLLDGYPVMSPQSAICLKYEFIVILSIHDKEMREQLVSLGVNPKQIYNQNDLYLFQRDLDVKPVRIYKKNHVELHDSRDVDYNAAGKMVIFSNDLYINGASMAVVNVASVLAATYDVIVATSEDGYCRQILNDRGIDVIIDENISVLSMEQIEWLSGARLIICNTIHFYRFLAKRCGDIPTIWWLHEPAFFYEGLDIDILKNISQDNMIILAVSEVAKRACLRYNPKITINIFPVYVDDVEQVNRKLRGKFTFATIGYVRPWKGQDLFIEAIQEIQDFYDDVEFLIIGDNSSCFAQKLKVAENSKVHFLGEMSPEKLNDMYKNIDVVVCPSRIESLSIVVIEAMIRDIPSIVSSSAGVAEYITDGLDGWIFTSENVDELKDKMIYAIENRDEVLEVGGRSREIYEKFFSKKVFSDRLLKMVEEMISG</sequence>
<dbReference type="CDD" id="cd03801">
    <property type="entry name" value="GT4_PimA-like"/>
    <property type="match status" value="1"/>
</dbReference>
<dbReference type="Pfam" id="PF00534">
    <property type="entry name" value="Glycos_transf_1"/>
    <property type="match status" value="1"/>
</dbReference>
<organism evidence="2 3">
    <name type="scientific">Selenomonas ruminantium</name>
    <dbReference type="NCBI Taxonomy" id="971"/>
    <lineage>
        <taxon>Bacteria</taxon>
        <taxon>Bacillati</taxon>
        <taxon>Bacillota</taxon>
        <taxon>Negativicutes</taxon>
        <taxon>Selenomonadales</taxon>
        <taxon>Selenomonadaceae</taxon>
        <taxon>Selenomonas</taxon>
    </lineage>
</organism>
<dbReference type="GO" id="GO:0016757">
    <property type="term" value="F:glycosyltransferase activity"/>
    <property type="evidence" value="ECO:0007669"/>
    <property type="project" value="InterPro"/>
</dbReference>
<gene>
    <name evidence="2" type="ORF">SAMN04487861_10464</name>
</gene>
<evidence type="ECO:0000259" key="1">
    <source>
        <dbReference type="Pfam" id="PF00534"/>
    </source>
</evidence>
<evidence type="ECO:0000313" key="3">
    <source>
        <dbReference type="Proteomes" id="UP000183639"/>
    </source>
</evidence>
<reference evidence="2 3" key="1">
    <citation type="submission" date="2016-10" db="EMBL/GenBank/DDBJ databases">
        <authorList>
            <person name="de Groot N.N."/>
        </authorList>
    </citation>
    <scope>NUCLEOTIDE SEQUENCE [LARGE SCALE GENOMIC DNA]</scope>
    <source>
        <strain evidence="2 3">Z108</strain>
    </source>
</reference>
<keyword evidence="2" id="KW-0808">Transferase</keyword>
<dbReference type="Proteomes" id="UP000183639">
    <property type="component" value="Unassembled WGS sequence"/>
</dbReference>
<dbReference type="Gene3D" id="3.40.50.2000">
    <property type="entry name" value="Glycogen Phosphorylase B"/>
    <property type="match status" value="2"/>
</dbReference>
<dbReference type="InterPro" id="IPR001296">
    <property type="entry name" value="Glyco_trans_1"/>
</dbReference>